<dbReference type="SUPFAM" id="SSF51905">
    <property type="entry name" value="FAD/NAD(P)-binding domain"/>
    <property type="match status" value="1"/>
</dbReference>
<protein>
    <submittedName>
        <fullName evidence="1">Lycopene cyclase family protein</fullName>
    </submittedName>
</protein>
<organism evidence="1 2">
    <name type="scientific">Algoriphagus namhaensis</name>
    <dbReference type="NCBI Taxonomy" id="915353"/>
    <lineage>
        <taxon>Bacteria</taxon>
        <taxon>Pseudomonadati</taxon>
        <taxon>Bacteroidota</taxon>
        <taxon>Cytophagia</taxon>
        <taxon>Cytophagales</taxon>
        <taxon>Cyclobacteriaceae</taxon>
        <taxon>Algoriphagus</taxon>
    </lineage>
</organism>
<name>A0ABV8AM17_9BACT</name>
<dbReference type="EMBL" id="JBHRZS010000003">
    <property type="protein sequence ID" value="MFC3879062.1"/>
    <property type="molecule type" value="Genomic_DNA"/>
</dbReference>
<dbReference type="Pfam" id="PF05834">
    <property type="entry name" value="Lycopene_cycl"/>
    <property type="match status" value="1"/>
</dbReference>
<dbReference type="Gene3D" id="3.50.50.60">
    <property type="entry name" value="FAD/NAD(P)-binding domain"/>
    <property type="match status" value="1"/>
</dbReference>
<reference evidence="2" key="1">
    <citation type="journal article" date="2019" name="Int. J. Syst. Evol. Microbiol.">
        <title>The Global Catalogue of Microorganisms (GCM) 10K type strain sequencing project: providing services to taxonomists for standard genome sequencing and annotation.</title>
        <authorList>
            <consortium name="The Broad Institute Genomics Platform"/>
            <consortium name="The Broad Institute Genome Sequencing Center for Infectious Disease"/>
            <person name="Wu L."/>
            <person name="Ma J."/>
        </authorList>
    </citation>
    <scope>NUCLEOTIDE SEQUENCE [LARGE SCALE GENOMIC DNA]</scope>
    <source>
        <strain evidence="2">CCUG 60523</strain>
    </source>
</reference>
<gene>
    <name evidence="1" type="ORF">ACFOSV_02690</name>
</gene>
<comment type="caution">
    <text evidence="1">The sequence shown here is derived from an EMBL/GenBank/DDBJ whole genome shotgun (WGS) entry which is preliminary data.</text>
</comment>
<dbReference type="InterPro" id="IPR036188">
    <property type="entry name" value="FAD/NAD-bd_sf"/>
</dbReference>
<keyword evidence="2" id="KW-1185">Reference proteome</keyword>
<sequence length="384" mass="43958">MENSYDYIIAGSGLAGLSLLHRILLEGSLSEKKILVIDSDQKTKNDRTWCFWEKGKGLFEPIVHHTWDTLSFFAPGISETFQMESYSYKMILGEDFYSYVLEAAAKKANVKFLTTKIQKIRSAGNLAYIDTAEGSFEAQYVFNSTGLFFPKMDEENTLLQHFLGWKIKAKESVFDPKKATLMDFTLDQKHGTTFMYVLPTNPQEALVEYTLFTERVLEREEYEQALKKYIQEDLGIKEYEITHDEFGVIPMSLAKFKRFEGKEKRIINLGTAGGYTKASTGYTFAFVQKHLEKVVANLRQGKSPAVPKSLSDRTYDWYDRTLLDVLLSKKLTGREIFSQLFTKVPPESVMAFLANESSQIEEFKIRHSVPILAFATSGIRQILQ</sequence>
<dbReference type="RefSeq" id="WP_377903129.1">
    <property type="nucleotide sequence ID" value="NZ_JBHRZS010000003.1"/>
</dbReference>
<accession>A0ABV8AM17</accession>
<dbReference type="Proteomes" id="UP001595805">
    <property type="component" value="Unassembled WGS sequence"/>
</dbReference>
<evidence type="ECO:0000313" key="1">
    <source>
        <dbReference type="EMBL" id="MFC3879062.1"/>
    </source>
</evidence>
<evidence type="ECO:0000313" key="2">
    <source>
        <dbReference type="Proteomes" id="UP001595805"/>
    </source>
</evidence>
<proteinExistence type="predicted"/>